<gene>
    <name evidence="1" type="ORF">C7B65_05060</name>
</gene>
<proteinExistence type="predicted"/>
<dbReference type="GO" id="GO:0009312">
    <property type="term" value="P:oligosaccharide biosynthetic process"/>
    <property type="evidence" value="ECO:0007669"/>
    <property type="project" value="InterPro"/>
</dbReference>
<dbReference type="AlphaFoldDB" id="A0A2T1DLC4"/>
<name>A0A2T1DLC4_9CYAN</name>
<dbReference type="RefSeq" id="WP_073069950.1">
    <property type="nucleotide sequence ID" value="NZ_MPPI01000004.1"/>
</dbReference>
<dbReference type="Pfam" id="PF05401">
    <property type="entry name" value="NodS"/>
    <property type="match status" value="1"/>
</dbReference>
<comment type="caution">
    <text evidence="1">The sequence shown here is derived from an EMBL/GenBank/DDBJ whole genome shotgun (WGS) entry which is preliminary data.</text>
</comment>
<keyword evidence="2" id="KW-1185">Reference proteome</keyword>
<evidence type="ECO:0000313" key="1">
    <source>
        <dbReference type="EMBL" id="PSB21300.1"/>
    </source>
</evidence>
<reference evidence="1 2" key="1">
    <citation type="submission" date="2018-02" db="EMBL/GenBank/DDBJ databases">
        <authorList>
            <person name="Cohen D.B."/>
            <person name="Kent A.D."/>
        </authorList>
    </citation>
    <scope>NUCLEOTIDE SEQUENCE [LARGE SCALE GENOMIC DNA]</scope>
    <source>
        <strain evidence="1 2">ULC007</strain>
    </source>
</reference>
<dbReference type="InterPro" id="IPR029063">
    <property type="entry name" value="SAM-dependent_MTases_sf"/>
</dbReference>
<dbReference type="GO" id="GO:0008757">
    <property type="term" value="F:S-adenosylmethionine-dependent methyltransferase activity"/>
    <property type="evidence" value="ECO:0007669"/>
    <property type="project" value="InterPro"/>
</dbReference>
<dbReference type="Proteomes" id="UP000238634">
    <property type="component" value="Unassembled WGS sequence"/>
</dbReference>
<evidence type="ECO:0000313" key="2">
    <source>
        <dbReference type="Proteomes" id="UP000238634"/>
    </source>
</evidence>
<organism evidence="1 2">
    <name type="scientific">Phormidesmis priestleyi ULC007</name>
    <dbReference type="NCBI Taxonomy" id="1920490"/>
    <lineage>
        <taxon>Bacteria</taxon>
        <taxon>Bacillati</taxon>
        <taxon>Cyanobacteriota</taxon>
        <taxon>Cyanophyceae</taxon>
        <taxon>Leptolyngbyales</taxon>
        <taxon>Leptolyngbyaceae</taxon>
        <taxon>Phormidesmis</taxon>
    </lineage>
</organism>
<protein>
    <submittedName>
        <fullName evidence="1">Methyltransferase domain-containing protein</fullName>
    </submittedName>
</protein>
<keyword evidence="1" id="KW-0808">Transferase</keyword>
<dbReference type="EMBL" id="PVWG01000003">
    <property type="protein sequence ID" value="PSB21300.1"/>
    <property type="molecule type" value="Genomic_DNA"/>
</dbReference>
<sequence length="205" mass="23407">MNPLQPNSLPPSYFDDLYRADPDPWKFETSDYEAAKYAATIAALPQPRYQSALEIGGSIGVLTQLLAAHCDALLSIDVSQLAQNQAIQRCQQLPHVDFQIMRVPEQFPDRTFDLILVSEVGYYWSWDDLRSAQQGLLDRLQPGGHLLLVHWTLYAKDYPLSGDEVHDAFLELSPTHLRHLAARREEQYRLDLFERVRSLNSPSSI</sequence>
<dbReference type="SUPFAM" id="SSF53335">
    <property type="entry name" value="S-adenosyl-L-methionine-dependent methyltransferases"/>
    <property type="match status" value="1"/>
</dbReference>
<reference evidence="1 2" key="2">
    <citation type="submission" date="2018-03" db="EMBL/GenBank/DDBJ databases">
        <title>The ancient ancestry and fast evolution of plastids.</title>
        <authorList>
            <person name="Moore K.R."/>
            <person name="Magnabosco C."/>
            <person name="Momper L."/>
            <person name="Gold D.A."/>
            <person name="Bosak T."/>
            <person name="Fournier G.P."/>
        </authorList>
    </citation>
    <scope>NUCLEOTIDE SEQUENCE [LARGE SCALE GENOMIC DNA]</scope>
    <source>
        <strain evidence="1 2">ULC007</strain>
    </source>
</reference>
<accession>A0A2T1DLC4</accession>
<dbReference type="GO" id="GO:0032259">
    <property type="term" value="P:methylation"/>
    <property type="evidence" value="ECO:0007669"/>
    <property type="project" value="UniProtKB-KW"/>
</dbReference>
<keyword evidence="1" id="KW-0489">Methyltransferase</keyword>
<dbReference type="InterPro" id="IPR008715">
    <property type="entry name" value="SAM-MeTfrase_NodS-like"/>
</dbReference>
<dbReference type="STRING" id="1920490.GCA_001895925_02320"/>
<dbReference type="OrthoDB" id="9792518at2"/>
<dbReference type="Gene3D" id="3.40.50.150">
    <property type="entry name" value="Vaccinia Virus protein VP39"/>
    <property type="match status" value="1"/>
</dbReference>